<sequence length="147" mass="16460">MSVTSHSFFPKPLLHMLSIFLFINGNSSNTKIKIILLRTQWETRSAATVFPRIRHPAEGIHLANEAIFHSEVGRFCFEEQAEIWGFTAPIWGTGSGLPIQFLLSNSRKVASILGRAGQSSRFAYNTEDNIADSPIRCALGHFAEWEP</sequence>
<comment type="caution">
    <text evidence="1">The sequence shown here is derived from an EMBL/GenBank/DDBJ whole genome shotgun (WGS) entry which is preliminary data.</text>
</comment>
<protein>
    <submittedName>
        <fullName evidence="1">Uncharacterized protein</fullName>
    </submittedName>
</protein>
<proteinExistence type="predicted"/>
<reference evidence="1" key="1">
    <citation type="journal article" date="2023" name="G3 (Bethesda)">
        <title>Whole genome assemblies of Zophobas morio and Tenebrio molitor.</title>
        <authorList>
            <person name="Kaur S."/>
            <person name="Stinson S.A."/>
            <person name="diCenzo G.C."/>
        </authorList>
    </citation>
    <scope>NUCLEOTIDE SEQUENCE</scope>
    <source>
        <strain evidence="1">QUZm001</strain>
    </source>
</reference>
<evidence type="ECO:0000313" key="1">
    <source>
        <dbReference type="EMBL" id="KAJ3666378.1"/>
    </source>
</evidence>
<dbReference type="EMBL" id="JALNTZ010000001">
    <property type="protein sequence ID" value="KAJ3666378.1"/>
    <property type="molecule type" value="Genomic_DNA"/>
</dbReference>
<evidence type="ECO:0000313" key="2">
    <source>
        <dbReference type="Proteomes" id="UP001168821"/>
    </source>
</evidence>
<dbReference type="AlphaFoldDB" id="A0AA38J3A7"/>
<dbReference type="Proteomes" id="UP001168821">
    <property type="component" value="Unassembled WGS sequence"/>
</dbReference>
<gene>
    <name evidence="1" type="ORF">Zmor_001822</name>
</gene>
<name>A0AA38J3A7_9CUCU</name>
<keyword evidence="2" id="KW-1185">Reference proteome</keyword>
<accession>A0AA38J3A7</accession>
<organism evidence="1 2">
    <name type="scientific">Zophobas morio</name>
    <dbReference type="NCBI Taxonomy" id="2755281"/>
    <lineage>
        <taxon>Eukaryota</taxon>
        <taxon>Metazoa</taxon>
        <taxon>Ecdysozoa</taxon>
        <taxon>Arthropoda</taxon>
        <taxon>Hexapoda</taxon>
        <taxon>Insecta</taxon>
        <taxon>Pterygota</taxon>
        <taxon>Neoptera</taxon>
        <taxon>Endopterygota</taxon>
        <taxon>Coleoptera</taxon>
        <taxon>Polyphaga</taxon>
        <taxon>Cucujiformia</taxon>
        <taxon>Tenebrionidae</taxon>
        <taxon>Zophobas</taxon>
    </lineage>
</organism>